<evidence type="ECO:0000313" key="3">
    <source>
        <dbReference type="Proteomes" id="UP000076632"/>
    </source>
</evidence>
<name>A0A165IVD9_XYLHT</name>
<protein>
    <submittedName>
        <fullName evidence="2">Uncharacterized protein</fullName>
    </submittedName>
</protein>
<proteinExistence type="predicted"/>
<sequence>MSFPYPSSSISLIFSLPGQGHIRETVQYCNTYFSPSINVILDSLILFFTAHPSVLSPRPHYLLEPGASVRTRSLPSAKTKFQPTENRSREEKDGHPLIASSLLVARTPFDLSSLPVGFQLLYSLHNSFLYFALQRQSSRLIYLVMTLARELMPSKPEESPPVGSEETFVGPEKRFKR</sequence>
<dbReference type="AlphaFoldDB" id="A0A165IVD9"/>
<dbReference type="RefSeq" id="XP_018190996.1">
    <property type="nucleotide sequence ID" value="XM_018336840.1"/>
</dbReference>
<keyword evidence="3" id="KW-1185">Reference proteome</keyword>
<evidence type="ECO:0000256" key="1">
    <source>
        <dbReference type="SAM" id="MobiDB-lite"/>
    </source>
</evidence>
<dbReference type="Proteomes" id="UP000076632">
    <property type="component" value="Unassembled WGS sequence"/>
</dbReference>
<accession>A0A165IVD9</accession>
<dbReference type="InParanoid" id="A0A165IVD9"/>
<organism evidence="2 3">
    <name type="scientific">Xylona heveae (strain CBS 132557 / TC161)</name>
    <dbReference type="NCBI Taxonomy" id="1328760"/>
    <lineage>
        <taxon>Eukaryota</taxon>
        <taxon>Fungi</taxon>
        <taxon>Dikarya</taxon>
        <taxon>Ascomycota</taxon>
        <taxon>Pezizomycotina</taxon>
        <taxon>Xylonomycetes</taxon>
        <taxon>Xylonales</taxon>
        <taxon>Xylonaceae</taxon>
        <taxon>Xylona</taxon>
    </lineage>
</organism>
<gene>
    <name evidence="2" type="ORF">L228DRAFT_76626</name>
</gene>
<dbReference type="EMBL" id="KV407455">
    <property type="protein sequence ID" value="KZF25441.1"/>
    <property type="molecule type" value="Genomic_DNA"/>
</dbReference>
<reference evidence="2 3" key="1">
    <citation type="journal article" date="2016" name="Fungal Biol.">
        <title>The genome of Xylona heveae provides a window into fungal endophytism.</title>
        <authorList>
            <person name="Gazis R."/>
            <person name="Kuo A."/>
            <person name="Riley R."/>
            <person name="LaButti K."/>
            <person name="Lipzen A."/>
            <person name="Lin J."/>
            <person name="Amirebrahimi M."/>
            <person name="Hesse C.N."/>
            <person name="Spatafora J.W."/>
            <person name="Henrissat B."/>
            <person name="Hainaut M."/>
            <person name="Grigoriev I.V."/>
            <person name="Hibbett D.S."/>
        </authorList>
    </citation>
    <scope>NUCLEOTIDE SEQUENCE [LARGE SCALE GENOMIC DNA]</scope>
    <source>
        <strain evidence="2 3">TC161</strain>
    </source>
</reference>
<dbReference type="GeneID" id="28901977"/>
<evidence type="ECO:0000313" key="2">
    <source>
        <dbReference type="EMBL" id="KZF25441.1"/>
    </source>
</evidence>
<feature type="region of interest" description="Disordered" evidence="1">
    <location>
        <begin position="153"/>
        <end position="177"/>
    </location>
</feature>